<reference evidence="2 3" key="1">
    <citation type="journal article" date="2010" name="Proc. Natl. Acad. Sci. U.S.A.">
        <title>Insights into evolution of multicellular fungi from the assembled chromosomes of the mushroom Coprinopsis cinerea (Coprinus cinereus).</title>
        <authorList>
            <person name="Stajich J.E."/>
            <person name="Wilke S.K."/>
            <person name="Ahren D."/>
            <person name="Au C.H."/>
            <person name="Birren B.W."/>
            <person name="Borodovsky M."/>
            <person name="Burns C."/>
            <person name="Canback B."/>
            <person name="Casselton L.A."/>
            <person name="Cheng C.K."/>
            <person name="Deng J."/>
            <person name="Dietrich F.S."/>
            <person name="Fargo D.C."/>
            <person name="Farman M.L."/>
            <person name="Gathman A.C."/>
            <person name="Goldberg J."/>
            <person name="Guigo R."/>
            <person name="Hoegger P.J."/>
            <person name="Hooker J.B."/>
            <person name="Huggins A."/>
            <person name="James T.Y."/>
            <person name="Kamada T."/>
            <person name="Kilaru S."/>
            <person name="Kodira C."/>
            <person name="Kues U."/>
            <person name="Kupfer D."/>
            <person name="Kwan H.S."/>
            <person name="Lomsadze A."/>
            <person name="Li W."/>
            <person name="Lilly W.W."/>
            <person name="Ma L.J."/>
            <person name="Mackey A.J."/>
            <person name="Manning G."/>
            <person name="Martin F."/>
            <person name="Muraguchi H."/>
            <person name="Natvig D.O."/>
            <person name="Palmerini H."/>
            <person name="Ramesh M.A."/>
            <person name="Rehmeyer C.J."/>
            <person name="Roe B.A."/>
            <person name="Shenoy N."/>
            <person name="Stanke M."/>
            <person name="Ter-Hovhannisyan V."/>
            <person name="Tunlid A."/>
            <person name="Velagapudi R."/>
            <person name="Vision T.J."/>
            <person name="Zeng Q."/>
            <person name="Zolan M.E."/>
            <person name="Pukkila P.J."/>
        </authorList>
    </citation>
    <scope>NUCLEOTIDE SEQUENCE [LARGE SCALE GENOMIC DNA]</scope>
    <source>
        <strain evidence="3">Okayama-7 / 130 / ATCC MYA-4618 / FGSC 9003</strain>
    </source>
</reference>
<feature type="transmembrane region" description="Helical" evidence="1">
    <location>
        <begin position="125"/>
        <end position="149"/>
    </location>
</feature>
<dbReference type="VEuPathDB" id="FungiDB:CC1G_08198"/>
<evidence type="ECO:0000256" key="1">
    <source>
        <dbReference type="SAM" id="Phobius"/>
    </source>
</evidence>
<dbReference type="KEGG" id="cci:CC1G_08198"/>
<dbReference type="GeneID" id="6015943"/>
<sequence>MGNTSSIFYPDNPKRLNRAQQLADDCKYAKDQYESAHARLERELGPYKEKLDNVLRAFGCNTIADFDRLVRQNATGAALDRWNATRQAYDDSLIVDQIIMVAEGVVAIAGFIISAVGALAGGIGFFAGLGITADILLVLGLIGAIYDIINGAVQREKLRDAINELVPTRLKAKYAQMHMEQLLVSLPGIKELYEAFESVGYDKDKILEKIKHGGYMDTTKEVVDKLTYVAAGNLLASMDHARGAWTNEDPDWYSIARALDYSGTFAMAVEKTATVVPQATEDRYLQVRFPADSDSAALAEKSFRVELIDLEGEDSARVCLKTEGNRLLISKPDAQVADLATVDTDGSDLAQWIVSLEKPNNTLTLESLGDLTPAEVYIKAAHSNMFLTKGGTLQQQPVPVLANLFV</sequence>
<dbReference type="OMA" id="RMANDIM"/>
<dbReference type="InParanoid" id="A8P7C5"/>
<keyword evidence="1" id="KW-0472">Membrane</keyword>
<dbReference type="Proteomes" id="UP000001861">
    <property type="component" value="Unassembled WGS sequence"/>
</dbReference>
<keyword evidence="1" id="KW-0812">Transmembrane</keyword>
<accession>A8P7C5</accession>
<comment type="caution">
    <text evidence="2">The sequence shown here is derived from an EMBL/GenBank/DDBJ whole genome shotgun (WGS) entry which is preliminary data.</text>
</comment>
<keyword evidence="3" id="KW-1185">Reference proteome</keyword>
<evidence type="ECO:0000313" key="3">
    <source>
        <dbReference type="Proteomes" id="UP000001861"/>
    </source>
</evidence>
<proteinExistence type="predicted"/>
<feature type="transmembrane region" description="Helical" evidence="1">
    <location>
        <begin position="98"/>
        <end position="119"/>
    </location>
</feature>
<dbReference type="HOGENOM" id="CLU_571071_0_0_1"/>
<gene>
    <name evidence="2" type="ORF">CC1G_08198</name>
</gene>
<dbReference type="eggNOG" id="ENOG502SAS0">
    <property type="taxonomic scope" value="Eukaryota"/>
</dbReference>
<evidence type="ECO:0000313" key="2">
    <source>
        <dbReference type="EMBL" id="EAU82447.2"/>
    </source>
</evidence>
<dbReference type="EMBL" id="AACS02000005">
    <property type="protein sequence ID" value="EAU82447.2"/>
    <property type="molecule type" value="Genomic_DNA"/>
</dbReference>
<name>A8P7C5_COPC7</name>
<dbReference type="OrthoDB" id="3049275at2759"/>
<organism evidence="2 3">
    <name type="scientific">Coprinopsis cinerea (strain Okayama-7 / 130 / ATCC MYA-4618 / FGSC 9003)</name>
    <name type="common">Inky cap fungus</name>
    <name type="synonym">Hormographiella aspergillata</name>
    <dbReference type="NCBI Taxonomy" id="240176"/>
    <lineage>
        <taxon>Eukaryota</taxon>
        <taxon>Fungi</taxon>
        <taxon>Dikarya</taxon>
        <taxon>Basidiomycota</taxon>
        <taxon>Agaricomycotina</taxon>
        <taxon>Agaricomycetes</taxon>
        <taxon>Agaricomycetidae</taxon>
        <taxon>Agaricales</taxon>
        <taxon>Agaricineae</taxon>
        <taxon>Psathyrellaceae</taxon>
        <taxon>Coprinopsis</taxon>
    </lineage>
</organism>
<keyword evidence="1" id="KW-1133">Transmembrane helix</keyword>
<dbReference type="AlphaFoldDB" id="A8P7C5"/>
<dbReference type="RefSeq" id="XP_001839331.2">
    <property type="nucleotide sequence ID" value="XM_001839279.2"/>
</dbReference>
<protein>
    <submittedName>
        <fullName evidence="2">Uncharacterized protein</fullName>
    </submittedName>
</protein>